<protein>
    <recommendedName>
        <fullName evidence="2">DUF7582 domain-containing protein</fullName>
    </recommendedName>
</protein>
<dbReference type="Proteomes" id="UP000319663">
    <property type="component" value="Unassembled WGS sequence"/>
</dbReference>
<dbReference type="InterPro" id="IPR056004">
    <property type="entry name" value="DUF7582"/>
</dbReference>
<feature type="region of interest" description="Disordered" evidence="1">
    <location>
        <begin position="210"/>
        <end position="235"/>
    </location>
</feature>
<dbReference type="Pfam" id="PF24483">
    <property type="entry name" value="DUF7582"/>
    <property type="match status" value="1"/>
</dbReference>
<evidence type="ECO:0000313" key="4">
    <source>
        <dbReference type="Proteomes" id="UP000319663"/>
    </source>
</evidence>
<name>A0A507R303_MONPU</name>
<evidence type="ECO:0000259" key="2">
    <source>
        <dbReference type="Pfam" id="PF24483"/>
    </source>
</evidence>
<dbReference type="STRING" id="5098.A0A507R303"/>
<evidence type="ECO:0000313" key="3">
    <source>
        <dbReference type="EMBL" id="TQB75096.1"/>
    </source>
</evidence>
<accession>A0A507R303</accession>
<reference evidence="3 4" key="1">
    <citation type="submission" date="2019-06" db="EMBL/GenBank/DDBJ databases">
        <title>Wine fermentation using esterase from Monascus purpureus.</title>
        <authorList>
            <person name="Geng C."/>
            <person name="Zhang Y."/>
        </authorList>
    </citation>
    <scope>NUCLEOTIDE SEQUENCE [LARGE SCALE GENOMIC DNA]</scope>
    <source>
        <strain evidence="3">HQ1</strain>
    </source>
</reference>
<proteinExistence type="predicted"/>
<sequence length="307" mass="34603">MISRPLPPDLDFDAGTVDSSTIPALRDIAFRLYRKSIHVTLLVGWGRPSSTEHASKLMVIPTTPLNRRSWKILHASMVKSARKYSLGQGWTDALARSRHERLANEYLIEQSILQNEVAFSHEGLTVLNMDRIYIFKHKLYVLSQESTAISEGKVVASCVDLLHRAIMDLDGHVFSGTFFHLIYEHLDVKDNLLKKVAAAYQTKYNQEGVIFPEPRPGQNARKQTVRKPPPPPIILGPTGVKRIRNSIVSDSRQRLSLVPGPKTPHTAADCDPTTRSEWNMLMDSRLRRSKNATTCGLRTFLPQFVVS</sequence>
<dbReference type="EMBL" id="VIFY01000023">
    <property type="protein sequence ID" value="TQB75096.1"/>
    <property type="molecule type" value="Genomic_DNA"/>
</dbReference>
<gene>
    <name evidence="3" type="ORF">MPDQ_003642</name>
</gene>
<keyword evidence="4" id="KW-1185">Reference proteome</keyword>
<evidence type="ECO:0000256" key="1">
    <source>
        <dbReference type="SAM" id="MobiDB-lite"/>
    </source>
</evidence>
<comment type="caution">
    <text evidence="3">The sequence shown here is derived from an EMBL/GenBank/DDBJ whole genome shotgun (WGS) entry which is preliminary data.</text>
</comment>
<feature type="domain" description="DUF7582" evidence="2">
    <location>
        <begin position="16"/>
        <end position="207"/>
    </location>
</feature>
<dbReference type="AlphaFoldDB" id="A0A507R303"/>
<organism evidence="3 4">
    <name type="scientific">Monascus purpureus</name>
    <name type="common">Red mold</name>
    <name type="synonym">Monascus anka</name>
    <dbReference type="NCBI Taxonomy" id="5098"/>
    <lineage>
        <taxon>Eukaryota</taxon>
        <taxon>Fungi</taxon>
        <taxon>Dikarya</taxon>
        <taxon>Ascomycota</taxon>
        <taxon>Pezizomycotina</taxon>
        <taxon>Eurotiomycetes</taxon>
        <taxon>Eurotiomycetidae</taxon>
        <taxon>Eurotiales</taxon>
        <taxon>Aspergillaceae</taxon>
        <taxon>Monascus</taxon>
    </lineage>
</organism>